<dbReference type="Gene3D" id="3.30.360.10">
    <property type="entry name" value="Dihydrodipicolinate Reductase, domain 2"/>
    <property type="match status" value="1"/>
</dbReference>
<comment type="similarity">
    <text evidence="1">Belongs to the L-aspartate dehydrogenase family.</text>
</comment>
<dbReference type="PANTHER" id="PTHR31873:SF6">
    <property type="entry name" value="ASPARTATE DEHYDROGENASE DOMAIN-CONTAINING PROTEIN"/>
    <property type="match status" value="1"/>
</dbReference>
<feature type="domain" description="Aspartate/homoserine dehydrogenase NAD-binding" evidence="3">
    <location>
        <begin position="11"/>
        <end position="118"/>
    </location>
</feature>
<protein>
    <submittedName>
        <fullName evidence="4">Uncharacterized protein</fullName>
    </submittedName>
</protein>
<name>A0A2M8J734_9RHOB</name>
<reference evidence="4 5" key="1">
    <citation type="journal article" date="2018" name="Int. J. Syst. Evol. Microbiol.">
        <title>Pseudooceanicola lipolyticus sp. nov., a marine alphaproteobacterium, reclassification of Oceanicola flagellatus as Pseudooceanicola flagellatus comb. nov. and emended description of the genus Pseudooceanicola.</title>
        <authorList>
            <person name="Huang M.-M."/>
            <person name="Guo L.-L."/>
            <person name="Wu Y.-H."/>
            <person name="Lai Q.-L."/>
            <person name="Shao Z.-Z."/>
            <person name="Wang C.-S."/>
            <person name="Wu M."/>
            <person name="Xu X.-W."/>
        </authorList>
    </citation>
    <scope>NUCLEOTIDE SEQUENCE [LARGE SCALE GENOMIC DNA]</scope>
    <source>
        <strain evidence="4 5">157</strain>
    </source>
</reference>
<proteinExistence type="inferred from homology"/>
<keyword evidence="5" id="KW-1185">Reference proteome</keyword>
<dbReference type="InterPro" id="IPR036291">
    <property type="entry name" value="NAD(P)-bd_dom_sf"/>
</dbReference>
<dbReference type="Pfam" id="PF03447">
    <property type="entry name" value="NAD_binding_3"/>
    <property type="match status" value="1"/>
</dbReference>
<dbReference type="EMBL" id="PGTB01000001">
    <property type="protein sequence ID" value="PJE38598.1"/>
    <property type="molecule type" value="Genomic_DNA"/>
</dbReference>
<dbReference type="OrthoDB" id="8456681at2"/>
<gene>
    <name evidence="4" type="ORF">CVM52_00280</name>
</gene>
<organism evidence="4 5">
    <name type="scientific">Pseudooceanicola lipolyticus</name>
    <dbReference type="NCBI Taxonomy" id="2029104"/>
    <lineage>
        <taxon>Bacteria</taxon>
        <taxon>Pseudomonadati</taxon>
        <taxon>Pseudomonadota</taxon>
        <taxon>Alphaproteobacteria</taxon>
        <taxon>Rhodobacterales</taxon>
        <taxon>Paracoccaceae</taxon>
        <taxon>Pseudooceanicola</taxon>
    </lineage>
</organism>
<dbReference type="PIRSF" id="PIRSF005227">
    <property type="entry name" value="Asp_dh_NAD_syn"/>
    <property type="match status" value="1"/>
</dbReference>
<dbReference type="GO" id="GO:0050661">
    <property type="term" value="F:NADP binding"/>
    <property type="evidence" value="ECO:0007669"/>
    <property type="project" value="InterPro"/>
</dbReference>
<dbReference type="SUPFAM" id="SSF55347">
    <property type="entry name" value="Glyceraldehyde-3-phosphate dehydrogenase-like, C-terminal domain"/>
    <property type="match status" value="1"/>
</dbReference>
<dbReference type="AlphaFoldDB" id="A0A2M8J734"/>
<dbReference type="Proteomes" id="UP000231553">
    <property type="component" value="Unassembled WGS sequence"/>
</dbReference>
<dbReference type="GO" id="GO:0009435">
    <property type="term" value="P:NAD+ biosynthetic process"/>
    <property type="evidence" value="ECO:0007669"/>
    <property type="project" value="InterPro"/>
</dbReference>
<evidence type="ECO:0000259" key="3">
    <source>
        <dbReference type="Pfam" id="PF03447"/>
    </source>
</evidence>
<dbReference type="InterPro" id="IPR011182">
    <property type="entry name" value="L-Asp_DH"/>
</dbReference>
<dbReference type="PANTHER" id="PTHR31873">
    <property type="entry name" value="L-ASPARTATE DEHYDROGENASE-RELATED"/>
    <property type="match status" value="1"/>
</dbReference>
<dbReference type="InterPro" id="IPR002811">
    <property type="entry name" value="Asp_DH"/>
</dbReference>
<dbReference type="Gene3D" id="3.40.50.720">
    <property type="entry name" value="NAD(P)-binding Rossmann-like Domain"/>
    <property type="match status" value="1"/>
</dbReference>
<sequence>MTDTTRIVLGGFGNVGQQIAAKLTADPSQALRIVAIAARDKQKAAANAAKFGLEVPVISASEAPQYGAILVECATYNGFRDVVEPTLRAGGHVIAVSVGALAVNLDLIDIAEETGATLQIAGGTLPGLDIIRAASEDEITSVTLTSHIKPSSFAHEPFIHDNGIDLALAEQSAVPVFEGSAREAAGHFPRHFNVAVTLGLVGIGLDRTQVRIFADGTLPGARHTLSVEASAASLEMTSQNYPSPQNNRTSMLVALSILAALRRDRATLRIGS</sequence>
<dbReference type="Pfam" id="PF01958">
    <property type="entry name" value="Asp_DH_C"/>
    <property type="match status" value="1"/>
</dbReference>
<feature type="domain" description="Aspartate dehydrogenase" evidence="2">
    <location>
        <begin position="174"/>
        <end position="257"/>
    </location>
</feature>
<evidence type="ECO:0000256" key="1">
    <source>
        <dbReference type="ARBA" id="ARBA00008331"/>
    </source>
</evidence>
<dbReference type="GO" id="GO:0033735">
    <property type="term" value="F:aspartate dehydrogenase [NAD(P)+] activity"/>
    <property type="evidence" value="ECO:0007669"/>
    <property type="project" value="InterPro"/>
</dbReference>
<evidence type="ECO:0000259" key="2">
    <source>
        <dbReference type="Pfam" id="PF01958"/>
    </source>
</evidence>
<comment type="caution">
    <text evidence="4">The sequence shown here is derived from an EMBL/GenBank/DDBJ whole genome shotgun (WGS) entry which is preliminary data.</text>
</comment>
<evidence type="ECO:0000313" key="4">
    <source>
        <dbReference type="EMBL" id="PJE38598.1"/>
    </source>
</evidence>
<dbReference type="InterPro" id="IPR005106">
    <property type="entry name" value="Asp/hSer_DH_NAD-bd"/>
</dbReference>
<dbReference type="SUPFAM" id="SSF51735">
    <property type="entry name" value="NAD(P)-binding Rossmann-fold domains"/>
    <property type="match status" value="1"/>
</dbReference>
<dbReference type="RefSeq" id="WP_100160727.1">
    <property type="nucleotide sequence ID" value="NZ_PGTB01000001.1"/>
</dbReference>
<accession>A0A2M8J734</accession>
<evidence type="ECO:0000313" key="5">
    <source>
        <dbReference type="Proteomes" id="UP000231553"/>
    </source>
</evidence>